<feature type="compositionally biased region" description="Basic and acidic residues" evidence="1">
    <location>
        <begin position="736"/>
        <end position="746"/>
    </location>
</feature>
<dbReference type="AlphaFoldDB" id="A0A1X6N6A3"/>
<dbReference type="Proteomes" id="UP000194127">
    <property type="component" value="Unassembled WGS sequence"/>
</dbReference>
<feature type="compositionally biased region" description="Basic and acidic residues" evidence="1">
    <location>
        <begin position="882"/>
        <end position="896"/>
    </location>
</feature>
<evidence type="ECO:0000313" key="4">
    <source>
        <dbReference type="Proteomes" id="UP000194127"/>
    </source>
</evidence>
<dbReference type="PANTHER" id="PTHR13384">
    <property type="entry name" value="G PATCH DOMAIN-CONTAINING PROTEIN 1"/>
    <property type="match status" value="1"/>
</dbReference>
<accession>A0A1X6N6A3</accession>
<dbReference type="RefSeq" id="XP_024340834.1">
    <property type="nucleotide sequence ID" value="XM_024488688.1"/>
</dbReference>
<evidence type="ECO:0000259" key="2">
    <source>
        <dbReference type="PROSITE" id="PS50174"/>
    </source>
</evidence>
<dbReference type="GeneID" id="36333637"/>
<reference evidence="3 4" key="1">
    <citation type="submission" date="2017-04" db="EMBL/GenBank/DDBJ databases">
        <title>Genome Sequence of the Model Brown-Rot Fungus Postia placenta SB12.</title>
        <authorList>
            <consortium name="DOE Joint Genome Institute"/>
            <person name="Gaskell J."/>
            <person name="Kersten P."/>
            <person name="Larrondo L.F."/>
            <person name="Canessa P."/>
            <person name="Martinez D."/>
            <person name="Hibbett D."/>
            <person name="Schmoll M."/>
            <person name="Kubicek C.P."/>
            <person name="Martinez A.T."/>
            <person name="Yadav J."/>
            <person name="Master E."/>
            <person name="Magnuson J.K."/>
            <person name="James T."/>
            <person name="Yaver D."/>
            <person name="Berka R."/>
            <person name="Labutti K."/>
            <person name="Lipzen A."/>
            <person name="Aerts A."/>
            <person name="Barry K."/>
            <person name="Henrissat B."/>
            <person name="Blanchette R."/>
            <person name="Grigoriev I."/>
            <person name="Cullen D."/>
        </authorList>
    </citation>
    <scope>NUCLEOTIDE SEQUENCE [LARGE SCALE GENOMIC DNA]</scope>
    <source>
        <strain evidence="3 4">MAD-698-R-SB12</strain>
    </source>
</reference>
<feature type="region of interest" description="Disordered" evidence="1">
    <location>
        <begin position="779"/>
        <end position="968"/>
    </location>
</feature>
<feature type="region of interest" description="Disordered" evidence="1">
    <location>
        <begin position="488"/>
        <end position="517"/>
    </location>
</feature>
<proteinExistence type="predicted"/>
<feature type="compositionally biased region" description="Polar residues" evidence="1">
    <location>
        <begin position="716"/>
        <end position="731"/>
    </location>
</feature>
<dbReference type="STRING" id="670580.A0A1X6N6A3"/>
<dbReference type="InterPro" id="IPR011666">
    <property type="entry name" value="DUF1604"/>
</dbReference>
<dbReference type="GO" id="GO:0006397">
    <property type="term" value="P:mRNA processing"/>
    <property type="evidence" value="ECO:0007669"/>
    <property type="project" value="InterPro"/>
</dbReference>
<feature type="compositionally biased region" description="Basic and acidic residues" evidence="1">
    <location>
        <begin position="156"/>
        <end position="171"/>
    </location>
</feature>
<feature type="compositionally biased region" description="Basic and acidic residues" evidence="1">
    <location>
        <begin position="836"/>
        <end position="852"/>
    </location>
</feature>
<dbReference type="GO" id="GO:0003723">
    <property type="term" value="F:RNA binding"/>
    <property type="evidence" value="ECO:0007669"/>
    <property type="project" value="TreeGrafter"/>
</dbReference>
<dbReference type="Pfam" id="PF26093">
    <property type="entry name" value="HTH_TGH"/>
    <property type="match status" value="1"/>
</dbReference>
<dbReference type="Pfam" id="PF01585">
    <property type="entry name" value="G-patch"/>
    <property type="match status" value="1"/>
</dbReference>
<feature type="region of interest" description="Disordered" evidence="1">
    <location>
        <begin position="709"/>
        <end position="764"/>
    </location>
</feature>
<feature type="domain" description="G-patch" evidence="2">
    <location>
        <begin position="185"/>
        <end position="223"/>
    </location>
</feature>
<sequence length="968" mass="105563">MTSRLKRKLNDLGVDPSSSKANESFCLVRYYMWYTSYPGKAKDMRVWQIGTPLPPLEKSKDTGEFVPLWKQEVRDEKGRRRLHGAFTGGFSAGYFNSVGSKEGWAPSTFISSRSDRAKAKAARPEDFMDEEDLAELRESRKLVDENEEMEFGDTEAELRRRTGAEDSEKDPMTAALEASLAPAPTDSIGARILKKMGWRLGQGIGPRLTYAQRKAQDAGFMDPSRETGGDDEEDEEAKKHLFPRRDTSVLLAPRKDNSHGVGYVPGMRLEESVSGDAGRSQGPSLAAGFGLGALNDADEDDLDVYDMSTGRQGRSRMAFDIMEEDDGRDITMGPSRQYAGTRPSVSVNPYLAIRDRSDILHDKKVTLASVTQTFNDGRPVLKGFVLSDRPVAEDRWFPLPEIPPGWKPNPRRVWEQEKNKENVQVVQPKPTPTTHAAWKDSFMSADEVSWPSQSLPLRGAMLGETPLPQKPRSVFDYMSQKDRERLQNIKNAPPPPAKPALASPSPAPAPSRRPGEIYVPELHPSVAKAALHGFQPFTADPVKQSRYTAFLTFQANRTDSSGAPTLSLGPLPPQSIEDFNKELEDYAKAATVFKPLSAAMAGRFRSAAIVESGPTVVEGLYQPTPGSASDSGTKEEQEEEKDDDPRMGAVRLGMYGPLTREVHPWQPARLLCKRFGVKDPEVDMSGEVGGAGSEFMPTAAAMGAGQQGAGGANAATPSATTPVAGTITDGTVSGDAPRRDGPRDLAKVGLGDDEDQGRDTLTYERPAMNIFKAIFASDDEDSDDEDADGNSVPSHLALSSDPVPSYEPQSNGPVPFSGQAEKVDLASFKPTFVPRAGRETRKDKGKGTGKKDKEKKKKASKATLSFDVEEDGFGPNLGAPISHKEKEKTRDKDGEHKKKKRKESKVEEEDDSMWVEAPPPEVAKSLPVNPPPVAEPLPVVDTAPSSLNGAAEKQAGPLRGRKRAIDFM</sequence>
<feature type="compositionally biased region" description="Acidic residues" evidence="1">
    <location>
        <begin position="779"/>
        <end position="788"/>
    </location>
</feature>
<evidence type="ECO:0000313" key="3">
    <source>
        <dbReference type="EMBL" id="OSX64040.1"/>
    </source>
</evidence>
<gene>
    <name evidence="3" type="ORF">POSPLADRAFT_1179643</name>
</gene>
<dbReference type="PROSITE" id="PS50174">
    <property type="entry name" value="G_PATCH"/>
    <property type="match status" value="1"/>
</dbReference>
<dbReference type="InterPro" id="IPR000467">
    <property type="entry name" value="G_patch_dom"/>
</dbReference>
<dbReference type="PANTHER" id="PTHR13384:SF19">
    <property type="entry name" value="G PATCH DOMAIN-CONTAINING PROTEIN 1"/>
    <property type="match status" value="1"/>
</dbReference>
<dbReference type="GO" id="GO:0005634">
    <property type="term" value="C:nucleus"/>
    <property type="evidence" value="ECO:0007669"/>
    <property type="project" value="TreeGrafter"/>
</dbReference>
<feature type="region of interest" description="Disordered" evidence="1">
    <location>
        <begin position="144"/>
        <end position="171"/>
    </location>
</feature>
<dbReference type="OrthoDB" id="20507at2759"/>
<feature type="compositionally biased region" description="Acidic residues" evidence="1">
    <location>
        <begin position="145"/>
        <end position="155"/>
    </location>
</feature>
<dbReference type="EMBL" id="KZ110594">
    <property type="protein sequence ID" value="OSX64040.1"/>
    <property type="molecule type" value="Genomic_DNA"/>
</dbReference>
<feature type="region of interest" description="Disordered" evidence="1">
    <location>
        <begin position="214"/>
        <end position="238"/>
    </location>
</feature>
<dbReference type="Pfam" id="PF07713">
    <property type="entry name" value="DUF1604"/>
    <property type="match status" value="1"/>
</dbReference>
<name>A0A1X6N6A3_9APHY</name>
<keyword evidence="4" id="KW-1185">Reference proteome</keyword>
<protein>
    <recommendedName>
        <fullName evidence="2">G-patch domain-containing protein</fullName>
    </recommendedName>
</protein>
<organism evidence="3 4">
    <name type="scientific">Postia placenta MAD-698-R-SB12</name>
    <dbReference type="NCBI Taxonomy" id="670580"/>
    <lineage>
        <taxon>Eukaryota</taxon>
        <taxon>Fungi</taxon>
        <taxon>Dikarya</taxon>
        <taxon>Basidiomycota</taxon>
        <taxon>Agaricomycotina</taxon>
        <taxon>Agaricomycetes</taxon>
        <taxon>Polyporales</taxon>
        <taxon>Adustoporiaceae</taxon>
        <taxon>Rhodonia</taxon>
    </lineage>
</organism>
<evidence type="ECO:0000256" key="1">
    <source>
        <dbReference type="SAM" id="MobiDB-lite"/>
    </source>
</evidence>
<feature type="region of interest" description="Disordered" evidence="1">
    <location>
        <begin position="618"/>
        <end position="648"/>
    </location>
</feature>